<protein>
    <submittedName>
        <fullName evidence="11">Prenylcysteine oxidase 1-like</fullName>
    </submittedName>
</protein>
<comment type="similarity">
    <text evidence="2">Belongs to the prenylcysteine oxidase family.</text>
</comment>
<evidence type="ECO:0000313" key="10">
    <source>
        <dbReference type="Proteomes" id="UP000694941"/>
    </source>
</evidence>
<evidence type="ECO:0000313" key="11">
    <source>
        <dbReference type="RefSeq" id="XP_022247806.1"/>
    </source>
</evidence>
<dbReference type="GeneID" id="106464405"/>
<keyword evidence="7" id="KW-0325">Glycoprotein</keyword>
<evidence type="ECO:0000256" key="1">
    <source>
        <dbReference type="ARBA" id="ARBA00001974"/>
    </source>
</evidence>
<reference evidence="11" key="1">
    <citation type="submission" date="2025-08" db="UniProtKB">
        <authorList>
            <consortium name="RefSeq"/>
        </authorList>
    </citation>
    <scope>IDENTIFICATION</scope>
    <source>
        <tissue evidence="11">Muscle</tissue>
    </source>
</reference>
<evidence type="ECO:0000256" key="2">
    <source>
        <dbReference type="ARBA" id="ARBA00009967"/>
    </source>
</evidence>
<keyword evidence="6" id="KW-0560">Oxidoreductase</keyword>
<accession>A0ABM1SW00</accession>
<feature type="domain" description="Prenylcysteine lyase" evidence="9">
    <location>
        <begin position="122"/>
        <end position="159"/>
    </location>
</feature>
<dbReference type="Pfam" id="PF13450">
    <property type="entry name" value="NAD_binding_8"/>
    <property type="match status" value="1"/>
</dbReference>
<organism evidence="10 11">
    <name type="scientific">Limulus polyphemus</name>
    <name type="common">Atlantic horseshoe crab</name>
    <dbReference type="NCBI Taxonomy" id="6850"/>
    <lineage>
        <taxon>Eukaryota</taxon>
        <taxon>Metazoa</taxon>
        <taxon>Ecdysozoa</taxon>
        <taxon>Arthropoda</taxon>
        <taxon>Chelicerata</taxon>
        <taxon>Merostomata</taxon>
        <taxon>Xiphosura</taxon>
        <taxon>Limulidae</taxon>
        <taxon>Limulus</taxon>
    </lineage>
</organism>
<name>A0ABM1SW00_LIMPO</name>
<evidence type="ECO:0000256" key="4">
    <source>
        <dbReference type="ARBA" id="ARBA00022729"/>
    </source>
</evidence>
<evidence type="ECO:0000256" key="6">
    <source>
        <dbReference type="ARBA" id="ARBA00023002"/>
    </source>
</evidence>
<evidence type="ECO:0000256" key="8">
    <source>
        <dbReference type="SAM" id="SignalP"/>
    </source>
</evidence>
<dbReference type="SUPFAM" id="SSF51905">
    <property type="entry name" value="FAD/NAD(P)-binding domain"/>
    <property type="match status" value="1"/>
</dbReference>
<evidence type="ECO:0000256" key="3">
    <source>
        <dbReference type="ARBA" id="ARBA00022630"/>
    </source>
</evidence>
<feature type="signal peptide" evidence="8">
    <location>
        <begin position="1"/>
        <end position="24"/>
    </location>
</feature>
<keyword evidence="10" id="KW-1185">Reference proteome</keyword>
<proteinExistence type="inferred from homology"/>
<keyword evidence="5" id="KW-0274">FAD</keyword>
<gene>
    <name evidence="11" type="primary">LOC106464405</name>
</gene>
<comment type="cofactor">
    <cofactor evidence="1">
        <name>FAD</name>
        <dbReference type="ChEBI" id="CHEBI:57692"/>
    </cofactor>
</comment>
<feature type="domain" description="Prenylcysteine lyase" evidence="9">
    <location>
        <begin position="183"/>
        <end position="457"/>
    </location>
</feature>
<sequence length="466" mass="52589">MKRLFKILLMMTMMTFFIILPVYSDSEPRIAIVGGGIGGATTAHYLRELFPDPTATVDLFEAHKVGGRLATTMIAGREYETGGSIIHPSNFYMKNFTSLLGLKSRTGTLELFGIYNGKEYIFKESPWFLMTQVKMLWRYGWSAIKFEPWISNMIDNFKNNKVIISTISTVVQSVNDLTEKYCVLDYIFLTTTFLNFTHYMSFLNFILGAVSSAGAGSKLWSVHGGNKRVPEELLKQAEVKVHNALVTEVVLQENGKFLMHISRLDLPKNQQLTNSSEYDIVIITVPLINGVSNIRFKGFTPDIHNLSGKYHHTVATLVHGRINHSALKLDSSSNIEVILTTNPELFFNSIGKQYPVDYTKGEKVPDVWKVFSKKPLSESDINYLFEKVEEKKVIDWSAYPHYTPPESLQPFILHQGLYYTSAIEWAASAMEMSAIAGRNVALLVHSNWHGVSSKIDQIISSGKEEL</sequence>
<dbReference type="InterPro" id="IPR010795">
    <property type="entry name" value="Prenylcys_lyase"/>
</dbReference>
<dbReference type="Pfam" id="PF07156">
    <property type="entry name" value="Prenylcys_lyase"/>
    <property type="match status" value="2"/>
</dbReference>
<feature type="chain" id="PRO_5045392549" evidence="8">
    <location>
        <begin position="25"/>
        <end position="466"/>
    </location>
</feature>
<evidence type="ECO:0000259" key="9">
    <source>
        <dbReference type="Pfam" id="PF07156"/>
    </source>
</evidence>
<dbReference type="InterPro" id="IPR036188">
    <property type="entry name" value="FAD/NAD-bd_sf"/>
</dbReference>
<evidence type="ECO:0000256" key="5">
    <source>
        <dbReference type="ARBA" id="ARBA00022827"/>
    </source>
</evidence>
<keyword evidence="4 8" id="KW-0732">Signal</keyword>
<dbReference type="PANTHER" id="PTHR15944">
    <property type="entry name" value="FARNESYLCYSTEINE LYASE"/>
    <property type="match status" value="1"/>
</dbReference>
<evidence type="ECO:0000256" key="7">
    <source>
        <dbReference type="ARBA" id="ARBA00023180"/>
    </source>
</evidence>
<dbReference type="Proteomes" id="UP000694941">
    <property type="component" value="Unplaced"/>
</dbReference>
<dbReference type="PANTHER" id="PTHR15944:SF0">
    <property type="entry name" value="PRENYLCYSTEINE LYASE DOMAIN-CONTAINING PROTEIN"/>
    <property type="match status" value="1"/>
</dbReference>
<dbReference type="InterPro" id="IPR017046">
    <property type="entry name" value="Prenylcysteine_Oxase1"/>
</dbReference>
<dbReference type="Gene3D" id="3.50.50.60">
    <property type="entry name" value="FAD/NAD(P)-binding domain"/>
    <property type="match status" value="1"/>
</dbReference>
<dbReference type="RefSeq" id="XP_022247806.1">
    <property type="nucleotide sequence ID" value="XM_022392098.1"/>
</dbReference>
<keyword evidence="3" id="KW-0285">Flavoprotein</keyword>